<organism evidence="5 6">
    <name type="scientific">Paramormyrops kingsleyae</name>
    <dbReference type="NCBI Taxonomy" id="1676925"/>
    <lineage>
        <taxon>Eukaryota</taxon>
        <taxon>Metazoa</taxon>
        <taxon>Chordata</taxon>
        <taxon>Craniata</taxon>
        <taxon>Vertebrata</taxon>
        <taxon>Euteleostomi</taxon>
        <taxon>Actinopterygii</taxon>
        <taxon>Neopterygii</taxon>
        <taxon>Teleostei</taxon>
        <taxon>Osteoglossocephala</taxon>
        <taxon>Osteoglossomorpha</taxon>
        <taxon>Osteoglossiformes</taxon>
        <taxon>Mormyridae</taxon>
        <taxon>Paramormyrops</taxon>
    </lineage>
</organism>
<evidence type="ECO:0000256" key="1">
    <source>
        <dbReference type="ARBA" id="ARBA00022703"/>
    </source>
</evidence>
<name>A0A3B3RNR0_9TELE</name>
<dbReference type="OrthoDB" id="6475906at2759"/>
<keyword evidence="3" id="KW-0812">Transmembrane</keyword>
<keyword evidence="1 2" id="KW-0053">Apoptosis</keyword>
<dbReference type="GeneID" id="111859535"/>
<evidence type="ECO:0000313" key="5">
    <source>
        <dbReference type="Ensembl" id="ENSPKIP00000019495.1"/>
    </source>
</evidence>
<keyword evidence="3" id="KW-1133">Transmembrane helix</keyword>
<dbReference type="PROSITE" id="PS51135">
    <property type="entry name" value="CIDE_N"/>
    <property type="match status" value="1"/>
</dbReference>
<evidence type="ECO:0000256" key="3">
    <source>
        <dbReference type="SAM" id="Phobius"/>
    </source>
</evidence>
<dbReference type="PANTHER" id="PTHR12306:SF8">
    <property type="entry name" value="LIPID TRANSFERASE CIDEA"/>
    <property type="match status" value="1"/>
</dbReference>
<dbReference type="Gene3D" id="3.10.20.10">
    <property type="match status" value="1"/>
</dbReference>
<proteinExistence type="predicted"/>
<feature type="domain" description="CIDE-N" evidence="4">
    <location>
        <begin position="31"/>
        <end position="108"/>
    </location>
</feature>
<dbReference type="KEGG" id="pki:111859535"/>
<dbReference type="Pfam" id="PF02017">
    <property type="entry name" value="CIDE-N"/>
    <property type="match status" value="1"/>
</dbReference>
<feature type="transmembrane region" description="Helical" evidence="3">
    <location>
        <begin position="165"/>
        <end position="185"/>
    </location>
</feature>
<dbReference type="SMART" id="SM00266">
    <property type="entry name" value="CAD"/>
    <property type="match status" value="1"/>
</dbReference>
<evidence type="ECO:0000313" key="6">
    <source>
        <dbReference type="Proteomes" id="UP000261540"/>
    </source>
</evidence>
<dbReference type="GO" id="GO:0006915">
    <property type="term" value="P:apoptotic process"/>
    <property type="evidence" value="ECO:0007669"/>
    <property type="project" value="UniProtKB-UniRule"/>
</dbReference>
<dbReference type="Proteomes" id="UP000261540">
    <property type="component" value="Unplaced"/>
</dbReference>
<dbReference type="Ensembl" id="ENSPKIT00000000090.1">
    <property type="protein sequence ID" value="ENSPKIP00000019495.1"/>
    <property type="gene ID" value="ENSPKIG00000004641.1"/>
</dbReference>
<dbReference type="SUPFAM" id="SSF54277">
    <property type="entry name" value="CAD &amp; PB1 domains"/>
    <property type="match status" value="1"/>
</dbReference>
<reference evidence="5" key="1">
    <citation type="submission" date="2025-08" db="UniProtKB">
        <authorList>
            <consortium name="Ensembl"/>
        </authorList>
    </citation>
    <scope>IDENTIFICATION</scope>
</reference>
<dbReference type="CDD" id="cd01615">
    <property type="entry name" value="CIDE_N"/>
    <property type="match status" value="1"/>
</dbReference>
<keyword evidence="3" id="KW-0472">Membrane</keyword>
<evidence type="ECO:0000259" key="4">
    <source>
        <dbReference type="PROSITE" id="PS51135"/>
    </source>
</evidence>
<dbReference type="InterPro" id="IPR003508">
    <property type="entry name" value="CIDE-N_dom"/>
</dbReference>
<dbReference type="AlphaFoldDB" id="A0A3B3RNR0"/>
<reference evidence="5" key="2">
    <citation type="submission" date="2025-09" db="UniProtKB">
        <authorList>
            <consortium name="Ensembl"/>
        </authorList>
    </citation>
    <scope>IDENTIFICATION</scope>
</reference>
<accession>A0A3B3RNR0</accession>
<protein>
    <submittedName>
        <fullName evidence="5">Cell death activator CIDE-A-like</fullName>
    </submittedName>
</protein>
<sequence length="198" mass="22387">MEYAKALVPHFVARRMSLVSMFLTHGLSLLPPRPFRVCTYDRAQRRAVTATSLDDLVHKVRAALLLSCQFLTLTLEEDGSVIDTEDFFQSLPNDAEIMVLEKGQTWSHIKDMSVKTLKRNGIAKVTFDLYKLHPKDVIGCLNIKARLYDAYTISYDIRCTKAKHLFVCALCFLARMAAGVAHLLLCGSSSVLQYFEHD</sequence>
<dbReference type="STRING" id="1676925.ENSPKIP00000019495"/>
<dbReference type="RefSeq" id="XP_023698061.1">
    <property type="nucleotide sequence ID" value="XM_023842293.2"/>
</dbReference>
<dbReference type="GeneTree" id="ENSGT00390000018596"/>
<evidence type="ECO:0000256" key="2">
    <source>
        <dbReference type="PROSITE-ProRule" id="PRU00447"/>
    </source>
</evidence>
<dbReference type="PANTHER" id="PTHR12306">
    <property type="entry name" value="CELL DEATH ACTIVATOR CIDE"/>
    <property type="match status" value="1"/>
</dbReference>
<keyword evidence="6" id="KW-1185">Reference proteome</keyword>
<dbReference type="GO" id="GO:0042981">
    <property type="term" value="P:regulation of apoptotic process"/>
    <property type="evidence" value="ECO:0007669"/>
    <property type="project" value="TreeGrafter"/>
</dbReference>